<evidence type="ECO:0000259" key="1">
    <source>
        <dbReference type="Pfam" id="PF06568"/>
    </source>
</evidence>
<name>A0A841PQ46_9HYPH</name>
<protein>
    <submittedName>
        <fullName evidence="2">Uncharacterized protein YjiS (DUF1127 family)</fullName>
    </submittedName>
</protein>
<dbReference type="Proteomes" id="UP000556329">
    <property type="component" value="Unassembled WGS sequence"/>
</dbReference>
<dbReference type="Pfam" id="PF06568">
    <property type="entry name" value="YjiS-like"/>
    <property type="match status" value="1"/>
</dbReference>
<organism evidence="2 3">
    <name type="scientific">Mesorhizobium sangaii</name>
    <dbReference type="NCBI Taxonomy" id="505389"/>
    <lineage>
        <taxon>Bacteria</taxon>
        <taxon>Pseudomonadati</taxon>
        <taxon>Pseudomonadota</taxon>
        <taxon>Alphaproteobacteria</taxon>
        <taxon>Hyphomicrobiales</taxon>
        <taxon>Phyllobacteriaceae</taxon>
        <taxon>Mesorhizobium</taxon>
    </lineage>
</organism>
<evidence type="ECO:0000313" key="3">
    <source>
        <dbReference type="Proteomes" id="UP000556329"/>
    </source>
</evidence>
<dbReference type="RefSeq" id="WP_184875174.1">
    <property type="nucleotide sequence ID" value="NZ_JACHEF010000005.1"/>
</dbReference>
<gene>
    <name evidence="2" type="ORF">HNQ71_004949</name>
</gene>
<evidence type="ECO:0000313" key="2">
    <source>
        <dbReference type="EMBL" id="MBB6412259.1"/>
    </source>
</evidence>
<sequence>MTQIVQTTIATRRPLHRLAQPIQCSLGAIRGEMRARKAARALRELDDHLLTDMGLARGEIAFAVREGR</sequence>
<comment type="caution">
    <text evidence="2">The sequence shown here is derived from an EMBL/GenBank/DDBJ whole genome shotgun (WGS) entry which is preliminary data.</text>
</comment>
<dbReference type="InterPro" id="IPR009506">
    <property type="entry name" value="YjiS-like"/>
</dbReference>
<proteinExistence type="predicted"/>
<dbReference type="AlphaFoldDB" id="A0A841PQ46"/>
<feature type="domain" description="YjiS-like" evidence="1">
    <location>
        <begin position="28"/>
        <end position="60"/>
    </location>
</feature>
<reference evidence="2 3" key="1">
    <citation type="submission" date="2020-08" db="EMBL/GenBank/DDBJ databases">
        <title>Genomic Encyclopedia of Type Strains, Phase IV (KMG-IV): sequencing the most valuable type-strain genomes for metagenomic binning, comparative biology and taxonomic classification.</title>
        <authorList>
            <person name="Goeker M."/>
        </authorList>
    </citation>
    <scope>NUCLEOTIDE SEQUENCE [LARGE SCALE GENOMIC DNA]</scope>
    <source>
        <strain evidence="2 3">DSM 100039</strain>
    </source>
</reference>
<keyword evidence="3" id="KW-1185">Reference proteome</keyword>
<accession>A0A841PQ46</accession>
<dbReference type="EMBL" id="JACHEF010000005">
    <property type="protein sequence ID" value="MBB6412259.1"/>
    <property type="molecule type" value="Genomic_DNA"/>
</dbReference>